<comment type="caution">
    <text evidence="4">The sequence shown here is derived from an EMBL/GenBank/DDBJ whole genome shotgun (WGS) entry which is preliminary data.</text>
</comment>
<dbReference type="RefSeq" id="XP_031024581.1">
    <property type="nucleotide sequence ID" value="XM_031169446.1"/>
</dbReference>
<dbReference type="GO" id="GO:0032981">
    <property type="term" value="P:mitochondrial respiratory chain complex I assembly"/>
    <property type="evidence" value="ECO:0007669"/>
    <property type="project" value="TreeGrafter"/>
</dbReference>
<feature type="domain" description="Methyltransferase type 11" evidence="3">
    <location>
        <begin position="102"/>
        <end position="191"/>
    </location>
</feature>
<reference evidence="4 5" key="1">
    <citation type="journal article" date="2019" name="Sci. Rep.">
        <title>Comparative genomics of chytrid fungi reveal insights into the obligate biotrophic and pathogenic lifestyle of Synchytrium endobioticum.</title>
        <authorList>
            <person name="van de Vossenberg B.T.L.H."/>
            <person name="Warris S."/>
            <person name="Nguyen H.D.T."/>
            <person name="van Gent-Pelzer M.P.E."/>
            <person name="Joly D.L."/>
            <person name="van de Geest H.C."/>
            <person name="Bonants P.J.M."/>
            <person name="Smith D.S."/>
            <person name="Levesque C.A."/>
            <person name="van der Lee T.A.J."/>
        </authorList>
    </citation>
    <scope>NUCLEOTIDE SEQUENCE [LARGE SCALE GENOMIC DNA]</scope>
    <source>
        <strain evidence="4 5">JEL517</strain>
    </source>
</reference>
<dbReference type="Proteomes" id="UP000319731">
    <property type="component" value="Unassembled WGS sequence"/>
</dbReference>
<accession>A0A507C3K2</accession>
<dbReference type="GeneID" id="42004743"/>
<dbReference type="InterPro" id="IPR013216">
    <property type="entry name" value="Methyltransf_11"/>
</dbReference>
<gene>
    <name evidence="4" type="ORF">SmJEL517_g03518</name>
</gene>
<dbReference type="PANTHER" id="PTHR13090:SF1">
    <property type="entry name" value="ARGININE-HYDROXYLASE NDUFAF5, MITOCHONDRIAL"/>
    <property type="match status" value="1"/>
</dbReference>
<dbReference type="Pfam" id="PF08241">
    <property type="entry name" value="Methyltransf_11"/>
    <property type="match status" value="1"/>
</dbReference>
<dbReference type="AlphaFoldDB" id="A0A507C3K2"/>
<dbReference type="InterPro" id="IPR050602">
    <property type="entry name" value="Malonyl-ACP_OMT"/>
</dbReference>
<dbReference type="EMBL" id="QEAO01000019">
    <property type="protein sequence ID" value="TPX33639.1"/>
    <property type="molecule type" value="Genomic_DNA"/>
</dbReference>
<dbReference type="GO" id="GO:0005739">
    <property type="term" value="C:mitochondrion"/>
    <property type="evidence" value="ECO:0007669"/>
    <property type="project" value="TreeGrafter"/>
</dbReference>
<evidence type="ECO:0000256" key="2">
    <source>
        <dbReference type="ARBA" id="ARBA00022679"/>
    </source>
</evidence>
<dbReference type="InterPro" id="IPR029063">
    <property type="entry name" value="SAM-dependent_MTases_sf"/>
</dbReference>
<sequence length="368" mass="41572">MKLVLRVSTHLKPVLQSSAKNGFPRVIRCLATHSAATPSPSPAQTQSSNQHQYVFDRDVKRKQRNRAALKPESRQVDYLKDEVAKRLAERILDIKRRFPTVLDLGSGPGYLIRYLDKEMTDRVVQIDSAENMLLRDKDVEYEVPTERLVMDEEHMTFPENTFDCVLSSFSLHWINNLPGVFKRVRQALKPDCPFIGAMLGGQTLFELRTALQLAESEKEGGISPHVSPMTDVRDVGGLLSGAGFTLLTVDMDEIQVGYPSIYELMRDLRSMGESNAVASRKPYLRRETIQRASEIYKEMYGNPDGTIPATFNVLYLIGWKPDPKNPIKVKERGSAESSFKDLDTLLDKAGAKIEHDSKDSVFIKPKKE</sequence>
<dbReference type="CDD" id="cd02440">
    <property type="entry name" value="AdoMet_MTases"/>
    <property type="match status" value="1"/>
</dbReference>
<evidence type="ECO:0000256" key="1">
    <source>
        <dbReference type="ARBA" id="ARBA00022603"/>
    </source>
</evidence>
<keyword evidence="5" id="KW-1185">Reference proteome</keyword>
<evidence type="ECO:0000313" key="4">
    <source>
        <dbReference type="EMBL" id="TPX33639.1"/>
    </source>
</evidence>
<name>A0A507C3K2_9FUNG</name>
<dbReference type="Gene3D" id="3.40.50.150">
    <property type="entry name" value="Vaccinia Virus protein VP39"/>
    <property type="match status" value="1"/>
</dbReference>
<proteinExistence type="predicted"/>
<dbReference type="OrthoDB" id="16816at2759"/>
<dbReference type="SUPFAM" id="SSF53335">
    <property type="entry name" value="S-adenosyl-L-methionine-dependent methyltransferases"/>
    <property type="match status" value="1"/>
</dbReference>
<dbReference type="STRING" id="1806994.A0A507C3K2"/>
<protein>
    <recommendedName>
        <fullName evidence="3">Methyltransferase type 11 domain-containing protein</fullName>
    </recommendedName>
</protein>
<keyword evidence="1" id="KW-0489">Methyltransferase</keyword>
<organism evidence="4 5">
    <name type="scientific">Synchytrium microbalum</name>
    <dbReference type="NCBI Taxonomy" id="1806994"/>
    <lineage>
        <taxon>Eukaryota</taxon>
        <taxon>Fungi</taxon>
        <taxon>Fungi incertae sedis</taxon>
        <taxon>Chytridiomycota</taxon>
        <taxon>Chytridiomycota incertae sedis</taxon>
        <taxon>Chytridiomycetes</taxon>
        <taxon>Synchytriales</taxon>
        <taxon>Synchytriaceae</taxon>
        <taxon>Synchytrium</taxon>
    </lineage>
</organism>
<evidence type="ECO:0000259" key="3">
    <source>
        <dbReference type="Pfam" id="PF08241"/>
    </source>
</evidence>
<dbReference type="GO" id="GO:0008757">
    <property type="term" value="F:S-adenosylmethionine-dependent methyltransferase activity"/>
    <property type="evidence" value="ECO:0007669"/>
    <property type="project" value="InterPro"/>
</dbReference>
<dbReference type="GO" id="GO:0032259">
    <property type="term" value="P:methylation"/>
    <property type="evidence" value="ECO:0007669"/>
    <property type="project" value="UniProtKB-KW"/>
</dbReference>
<keyword evidence="2" id="KW-0808">Transferase</keyword>
<evidence type="ECO:0000313" key="5">
    <source>
        <dbReference type="Proteomes" id="UP000319731"/>
    </source>
</evidence>
<dbReference type="PANTHER" id="PTHR13090">
    <property type="entry name" value="ARGININE-HYDROXYLASE NDUFAF5, MITOCHONDRIAL"/>
    <property type="match status" value="1"/>
</dbReference>